<dbReference type="PANTHER" id="PTHR11088:SF60">
    <property type="entry name" value="TRNA DIMETHYLALLYLTRANSFERASE"/>
    <property type="match status" value="1"/>
</dbReference>
<comment type="function">
    <text evidence="2 10 12">Catalyzes the transfer of a dimethylallyl group onto the adenine at position 37 in tRNAs that read codons beginning with uridine, leading to the formation of N6-(dimethylallyl)adenosine (i(6)A).</text>
</comment>
<reference evidence="14 15" key="1">
    <citation type="submission" date="2018-12" db="EMBL/GenBank/DDBJ databases">
        <authorList>
            <person name="Grouzdev D.S."/>
            <person name="Krutkina M.S."/>
        </authorList>
    </citation>
    <scope>NUCLEOTIDE SEQUENCE [LARGE SCALE GENOMIC DNA]</scope>
    <source>
        <strain evidence="14 15">RmlP026</strain>
    </source>
</reference>
<evidence type="ECO:0000256" key="2">
    <source>
        <dbReference type="ARBA" id="ARBA00003213"/>
    </source>
</evidence>
<keyword evidence="15" id="KW-1185">Reference proteome</keyword>
<dbReference type="InterPro" id="IPR027417">
    <property type="entry name" value="P-loop_NTPase"/>
</dbReference>
<dbReference type="GO" id="GO:0006400">
    <property type="term" value="P:tRNA modification"/>
    <property type="evidence" value="ECO:0007669"/>
    <property type="project" value="TreeGrafter"/>
</dbReference>
<comment type="subunit">
    <text evidence="10">Monomer.</text>
</comment>
<feature type="binding site" evidence="10">
    <location>
        <begin position="13"/>
        <end position="18"/>
    </location>
    <ligand>
        <name>substrate</name>
    </ligand>
</feature>
<organism evidence="14 15">
    <name type="scientific">Lichenibacterium minor</name>
    <dbReference type="NCBI Taxonomy" id="2316528"/>
    <lineage>
        <taxon>Bacteria</taxon>
        <taxon>Pseudomonadati</taxon>
        <taxon>Pseudomonadota</taxon>
        <taxon>Alphaproteobacteria</taxon>
        <taxon>Hyphomicrobiales</taxon>
        <taxon>Lichenihabitantaceae</taxon>
        <taxon>Lichenibacterium</taxon>
    </lineage>
</organism>
<proteinExistence type="inferred from homology"/>
<dbReference type="InterPro" id="IPR018022">
    <property type="entry name" value="IPT"/>
</dbReference>
<dbReference type="InterPro" id="IPR039657">
    <property type="entry name" value="Dimethylallyltransferase"/>
</dbReference>
<dbReference type="RefSeq" id="WP_129225460.1">
    <property type="nucleotide sequence ID" value="NZ_QYBB01000007.1"/>
</dbReference>
<keyword evidence="6 10" id="KW-0547">Nucleotide-binding</keyword>
<comment type="caution">
    <text evidence="14">The sequence shown here is derived from an EMBL/GenBank/DDBJ whole genome shotgun (WGS) entry which is preliminary data.</text>
</comment>
<evidence type="ECO:0000256" key="7">
    <source>
        <dbReference type="ARBA" id="ARBA00022840"/>
    </source>
</evidence>
<evidence type="ECO:0000256" key="10">
    <source>
        <dbReference type="HAMAP-Rule" id="MF_00185"/>
    </source>
</evidence>
<evidence type="ECO:0000256" key="12">
    <source>
        <dbReference type="RuleBase" id="RU003784"/>
    </source>
</evidence>
<keyword evidence="5 10" id="KW-0819">tRNA processing</keyword>
<accession>A0A4Q2U6X5</accession>
<comment type="catalytic activity">
    <reaction evidence="9 10 11">
        <text>adenosine(37) in tRNA + dimethylallyl diphosphate = N(6)-dimethylallyladenosine(37) in tRNA + diphosphate</text>
        <dbReference type="Rhea" id="RHEA:26482"/>
        <dbReference type="Rhea" id="RHEA-COMP:10162"/>
        <dbReference type="Rhea" id="RHEA-COMP:10375"/>
        <dbReference type="ChEBI" id="CHEBI:33019"/>
        <dbReference type="ChEBI" id="CHEBI:57623"/>
        <dbReference type="ChEBI" id="CHEBI:74411"/>
        <dbReference type="ChEBI" id="CHEBI:74415"/>
        <dbReference type="EC" id="2.5.1.75"/>
    </reaction>
</comment>
<dbReference type="EC" id="2.5.1.75" evidence="10"/>
<dbReference type="Gene3D" id="3.40.50.300">
    <property type="entry name" value="P-loop containing nucleotide triphosphate hydrolases"/>
    <property type="match status" value="1"/>
</dbReference>
<dbReference type="SUPFAM" id="SSF52540">
    <property type="entry name" value="P-loop containing nucleoside triphosphate hydrolases"/>
    <property type="match status" value="1"/>
</dbReference>
<comment type="similarity">
    <text evidence="3 10 13">Belongs to the IPP transferase family.</text>
</comment>
<keyword evidence="7 10" id="KW-0067">ATP-binding</keyword>
<name>A0A4Q2U6X5_9HYPH</name>
<dbReference type="EMBL" id="QYBB01000007">
    <property type="protein sequence ID" value="RYC32429.1"/>
    <property type="molecule type" value="Genomic_DNA"/>
</dbReference>
<evidence type="ECO:0000256" key="1">
    <source>
        <dbReference type="ARBA" id="ARBA00001946"/>
    </source>
</evidence>
<protein>
    <recommendedName>
        <fullName evidence="10">tRNA dimethylallyltransferase</fullName>
        <ecNumber evidence="10">2.5.1.75</ecNumber>
    </recommendedName>
    <alternativeName>
        <fullName evidence="10">Dimethylallyl diphosphate:tRNA dimethylallyltransferase</fullName>
        <shortName evidence="10">DMAPP:tRNA dimethylallyltransferase</shortName>
        <shortName evidence="10">DMATase</shortName>
    </alternativeName>
    <alternativeName>
        <fullName evidence="10">Isopentenyl-diphosphate:tRNA isopentenyltransferase</fullName>
        <shortName evidence="10">IPP transferase</shortName>
        <shortName evidence="10">IPPT</shortName>
        <shortName evidence="10">IPTase</shortName>
    </alternativeName>
</protein>
<dbReference type="HAMAP" id="MF_00185">
    <property type="entry name" value="IPP_trans"/>
    <property type="match status" value="1"/>
</dbReference>
<dbReference type="GO" id="GO:0052381">
    <property type="term" value="F:tRNA dimethylallyltransferase activity"/>
    <property type="evidence" value="ECO:0007669"/>
    <property type="project" value="UniProtKB-UniRule"/>
</dbReference>
<gene>
    <name evidence="10 14" type="primary">miaA</name>
    <name evidence="14" type="ORF">D3273_08540</name>
</gene>
<comment type="cofactor">
    <cofactor evidence="1 10">
        <name>Mg(2+)</name>
        <dbReference type="ChEBI" id="CHEBI:18420"/>
    </cofactor>
</comment>
<dbReference type="Proteomes" id="UP000290759">
    <property type="component" value="Unassembled WGS sequence"/>
</dbReference>
<evidence type="ECO:0000313" key="15">
    <source>
        <dbReference type="Proteomes" id="UP000290759"/>
    </source>
</evidence>
<feature type="region of interest" description="Interaction with substrate tRNA" evidence="10">
    <location>
        <begin position="36"/>
        <end position="39"/>
    </location>
</feature>
<keyword evidence="8 10" id="KW-0460">Magnesium</keyword>
<evidence type="ECO:0000256" key="4">
    <source>
        <dbReference type="ARBA" id="ARBA00022679"/>
    </source>
</evidence>
<evidence type="ECO:0000256" key="8">
    <source>
        <dbReference type="ARBA" id="ARBA00022842"/>
    </source>
</evidence>
<feature type="binding site" evidence="10">
    <location>
        <begin position="11"/>
        <end position="18"/>
    </location>
    <ligand>
        <name>ATP</name>
        <dbReference type="ChEBI" id="CHEBI:30616"/>
    </ligand>
</feature>
<dbReference type="OrthoDB" id="9776390at2"/>
<feature type="site" description="Interaction with substrate tRNA" evidence="10">
    <location>
        <position position="102"/>
    </location>
</feature>
<dbReference type="AlphaFoldDB" id="A0A4Q2U6X5"/>
<dbReference type="Pfam" id="PF01715">
    <property type="entry name" value="IPPT"/>
    <property type="match status" value="1"/>
</dbReference>
<feature type="region of interest" description="Interaction with substrate tRNA" evidence="10">
    <location>
        <begin position="160"/>
        <end position="164"/>
    </location>
</feature>
<dbReference type="NCBIfam" id="TIGR00174">
    <property type="entry name" value="miaA"/>
    <property type="match status" value="1"/>
</dbReference>
<dbReference type="GO" id="GO:0005524">
    <property type="term" value="F:ATP binding"/>
    <property type="evidence" value="ECO:0007669"/>
    <property type="project" value="UniProtKB-UniRule"/>
</dbReference>
<dbReference type="Gene3D" id="1.10.20.140">
    <property type="match status" value="1"/>
</dbReference>
<evidence type="ECO:0000256" key="5">
    <source>
        <dbReference type="ARBA" id="ARBA00022694"/>
    </source>
</evidence>
<evidence type="ECO:0000256" key="9">
    <source>
        <dbReference type="ARBA" id="ARBA00049563"/>
    </source>
</evidence>
<comment type="caution">
    <text evidence="10">Lacks conserved residue(s) required for the propagation of feature annotation.</text>
</comment>
<evidence type="ECO:0000256" key="11">
    <source>
        <dbReference type="RuleBase" id="RU003783"/>
    </source>
</evidence>
<dbReference type="PANTHER" id="PTHR11088">
    <property type="entry name" value="TRNA DIMETHYLALLYLTRANSFERASE"/>
    <property type="match status" value="1"/>
</dbReference>
<keyword evidence="4 10" id="KW-0808">Transferase</keyword>
<evidence type="ECO:0000256" key="3">
    <source>
        <dbReference type="ARBA" id="ARBA00005842"/>
    </source>
</evidence>
<evidence type="ECO:0000256" key="6">
    <source>
        <dbReference type="ARBA" id="ARBA00022741"/>
    </source>
</evidence>
<sequence length="306" mass="31862">MDGERVVLIAGPTASGKSALAMRTAERRGGVVINADSMAVYQDLAILTGRPDAADLARVPHRLYGHRDAADPYSVGVWLGEVAAEIRRARALGAVPVVVGGTGLFFKALTQGLSDIPAVPGEVRDRVRAEASGIAPEALHARLAALDPLTAAGLRPTDPQRIVRALEVFAATGRPLAALQASRSAPLLGEGTWVGVVLTPARDGLRGAIDARFDRMMAEGALDEVERLVRRGLDPALPAMRALGVPPLAAHLGGALPLADAVARGKAETRAYAKRQDTFARHQLAGFTPASPERADATVDDLSAAG</sequence>
<evidence type="ECO:0000256" key="13">
    <source>
        <dbReference type="RuleBase" id="RU003785"/>
    </source>
</evidence>
<reference evidence="14 15" key="2">
    <citation type="submission" date="2019-02" db="EMBL/GenBank/DDBJ databases">
        <title>'Lichenibacterium ramalinii' gen. nov. sp. nov., 'Lichenibacterium minor' gen. nov. sp. nov.</title>
        <authorList>
            <person name="Pankratov T."/>
        </authorList>
    </citation>
    <scope>NUCLEOTIDE SEQUENCE [LARGE SCALE GENOMIC DNA]</scope>
    <source>
        <strain evidence="14 15">RmlP026</strain>
    </source>
</reference>
<feature type="site" description="Interaction with substrate tRNA" evidence="10">
    <location>
        <position position="124"/>
    </location>
</feature>
<evidence type="ECO:0000313" key="14">
    <source>
        <dbReference type="EMBL" id="RYC32429.1"/>
    </source>
</evidence>